<keyword evidence="3" id="KW-1185">Reference proteome</keyword>
<dbReference type="GO" id="GO:0005634">
    <property type="term" value="C:nucleus"/>
    <property type="evidence" value="ECO:0007669"/>
    <property type="project" value="TreeGrafter"/>
</dbReference>
<dbReference type="SMART" id="SM00491">
    <property type="entry name" value="HELICc2"/>
    <property type="match status" value="1"/>
</dbReference>
<dbReference type="STRING" id="6186.A0A183KY28"/>
<dbReference type="Gene3D" id="3.40.50.300">
    <property type="entry name" value="P-loop containing nucleotide triphosphate hydrolases"/>
    <property type="match status" value="1"/>
</dbReference>
<dbReference type="PANTHER" id="PTHR11472">
    <property type="entry name" value="DNA REPAIR DEAD HELICASE RAD3/XP-D SUBFAMILY MEMBER"/>
    <property type="match status" value="1"/>
</dbReference>
<dbReference type="PANTHER" id="PTHR11472:SF47">
    <property type="entry name" value="FANCONI ANEMIA GROUP J PROTEIN"/>
    <property type="match status" value="1"/>
</dbReference>
<reference evidence="2 3" key="2">
    <citation type="submission" date="2018-11" db="EMBL/GenBank/DDBJ databases">
        <authorList>
            <consortium name="Pathogen Informatics"/>
        </authorList>
    </citation>
    <scope>NUCLEOTIDE SEQUENCE [LARGE SCALE GENOMIC DNA]</scope>
    <source>
        <strain evidence="2">Dakar</strain>
        <strain evidence="3">Dakar, Senegal</strain>
    </source>
</reference>
<dbReference type="WBParaSite" id="SCUD_0001997801-mRNA-1">
    <property type="protein sequence ID" value="SCUD_0001997801-mRNA-1"/>
    <property type="gene ID" value="SCUD_0001997801"/>
</dbReference>
<evidence type="ECO:0000313" key="2">
    <source>
        <dbReference type="EMBL" id="VDP70803.1"/>
    </source>
</evidence>
<evidence type="ECO:0000313" key="3">
    <source>
        <dbReference type="Proteomes" id="UP000279833"/>
    </source>
</evidence>
<evidence type="ECO:0000313" key="4">
    <source>
        <dbReference type="WBParaSite" id="SCUD_0001997801-mRNA-1"/>
    </source>
</evidence>
<dbReference type="GO" id="GO:0006289">
    <property type="term" value="P:nucleotide-excision repair"/>
    <property type="evidence" value="ECO:0007669"/>
    <property type="project" value="TreeGrafter"/>
</dbReference>
<reference evidence="4" key="1">
    <citation type="submission" date="2016-06" db="UniProtKB">
        <authorList>
            <consortium name="WormBaseParasite"/>
        </authorList>
    </citation>
    <scope>IDENTIFICATION</scope>
</reference>
<feature type="domain" description="ATP-dependent helicase C-terminal" evidence="1">
    <location>
        <begin position="75"/>
        <end position="168"/>
    </location>
</feature>
<dbReference type="InterPro" id="IPR045028">
    <property type="entry name" value="DinG/Rad3-like"/>
</dbReference>
<proteinExistence type="predicted"/>
<gene>
    <name evidence="2" type="ORF">SCUD_LOCUS19976</name>
</gene>
<dbReference type="GO" id="GO:0016818">
    <property type="term" value="F:hydrolase activity, acting on acid anhydrides, in phosphorus-containing anhydrides"/>
    <property type="evidence" value="ECO:0007669"/>
    <property type="project" value="InterPro"/>
</dbReference>
<dbReference type="GO" id="GO:0005524">
    <property type="term" value="F:ATP binding"/>
    <property type="evidence" value="ECO:0007669"/>
    <property type="project" value="InterPro"/>
</dbReference>
<organism evidence="4">
    <name type="scientific">Schistosoma curassoni</name>
    <dbReference type="NCBI Taxonomy" id="6186"/>
    <lineage>
        <taxon>Eukaryota</taxon>
        <taxon>Metazoa</taxon>
        <taxon>Spiralia</taxon>
        <taxon>Lophotrochozoa</taxon>
        <taxon>Platyhelminthes</taxon>
        <taxon>Trematoda</taxon>
        <taxon>Digenea</taxon>
        <taxon>Strigeidida</taxon>
        <taxon>Schistosomatoidea</taxon>
        <taxon>Schistosomatidae</taxon>
        <taxon>Schistosoma</taxon>
    </lineage>
</organism>
<evidence type="ECO:0000259" key="1">
    <source>
        <dbReference type="SMART" id="SM00491"/>
    </source>
</evidence>
<dbReference type="InterPro" id="IPR006555">
    <property type="entry name" value="ATP-dep_Helicase_C"/>
</dbReference>
<dbReference type="InterPro" id="IPR027417">
    <property type="entry name" value="P-loop_NTPase"/>
</dbReference>
<dbReference type="Pfam" id="PF13307">
    <property type="entry name" value="Helicase_C_2"/>
    <property type="match status" value="1"/>
</dbReference>
<sequence>MVAGDQRLVHTPFVPSGYWSQCTPLVWYQGFSTPLDELSISTNPVKAPDIRFLSSQFRKQHPWCEKAVQQKREFNDALYKSSAKMACTDKHIRSPLQNLNSSVEKYDTNDDITSSTSNVSSPRRRKVLSGSEWYDAQAYRALNQALGRCIRHANDWGSILLADARFVEQSSRYMCGISRWIRSRVNHHCSWDSLECQLQSFVKSHETEEKVEKQVEDLDEIFA</sequence>
<dbReference type="GO" id="GO:0003676">
    <property type="term" value="F:nucleic acid binding"/>
    <property type="evidence" value="ECO:0007669"/>
    <property type="project" value="InterPro"/>
</dbReference>
<dbReference type="AlphaFoldDB" id="A0A183KY28"/>
<dbReference type="GO" id="GO:1990918">
    <property type="term" value="P:double-strand break repair involved in meiotic recombination"/>
    <property type="evidence" value="ECO:0007669"/>
    <property type="project" value="TreeGrafter"/>
</dbReference>
<dbReference type="Proteomes" id="UP000279833">
    <property type="component" value="Unassembled WGS sequence"/>
</dbReference>
<dbReference type="EMBL" id="UZAK01043437">
    <property type="protein sequence ID" value="VDP70803.1"/>
    <property type="molecule type" value="Genomic_DNA"/>
</dbReference>
<protein>
    <submittedName>
        <fullName evidence="4">HELICc2 domain-containing protein</fullName>
    </submittedName>
</protein>
<name>A0A183KY28_9TREM</name>
<dbReference type="GO" id="GO:0003678">
    <property type="term" value="F:DNA helicase activity"/>
    <property type="evidence" value="ECO:0007669"/>
    <property type="project" value="TreeGrafter"/>
</dbReference>
<accession>A0A183KY28</accession>